<dbReference type="InterPro" id="IPR005901">
    <property type="entry name" value="GLPGLI"/>
</dbReference>
<organism evidence="3 4">
    <name type="scientific">Flavobacterium sandaracinum</name>
    <dbReference type="NCBI Taxonomy" id="2541733"/>
    <lineage>
        <taxon>Bacteria</taxon>
        <taxon>Pseudomonadati</taxon>
        <taxon>Bacteroidota</taxon>
        <taxon>Flavobacteriia</taxon>
        <taxon>Flavobacteriales</taxon>
        <taxon>Flavobacteriaceae</taxon>
        <taxon>Flavobacterium</taxon>
    </lineage>
</organism>
<proteinExistence type="predicted"/>
<accession>A0A4R5D510</accession>
<dbReference type="Proteomes" id="UP000294644">
    <property type="component" value="Unassembled WGS sequence"/>
</dbReference>
<protein>
    <submittedName>
        <fullName evidence="3">GLPGLI family protein</fullName>
    </submittedName>
</protein>
<gene>
    <name evidence="3" type="ORF">E0F91_06745</name>
</gene>
<feature type="region of interest" description="Disordered" evidence="1">
    <location>
        <begin position="235"/>
        <end position="256"/>
    </location>
</feature>
<evidence type="ECO:0000313" key="3">
    <source>
        <dbReference type="EMBL" id="TDE05193.1"/>
    </source>
</evidence>
<dbReference type="Pfam" id="PF22252">
    <property type="entry name" value="PNGase_F-II_N"/>
    <property type="match status" value="1"/>
</dbReference>
<dbReference type="EMBL" id="SMFN01000006">
    <property type="protein sequence ID" value="TDE05193.1"/>
    <property type="molecule type" value="Genomic_DNA"/>
</dbReference>
<comment type="caution">
    <text evidence="3">The sequence shown here is derived from an EMBL/GenBank/DDBJ whole genome shotgun (WGS) entry which is preliminary data.</text>
</comment>
<evidence type="ECO:0000256" key="2">
    <source>
        <dbReference type="SAM" id="SignalP"/>
    </source>
</evidence>
<keyword evidence="2" id="KW-0732">Signal</keyword>
<dbReference type="NCBIfam" id="TIGR01200">
    <property type="entry name" value="GLPGLI"/>
    <property type="match status" value="1"/>
</dbReference>
<sequence>MRKYLLILLVLICCRISAQKSVKITYEQKFFYSDAFFNQVPGGASEEFKAAFRKPKVFELTNNSEYSLFKSTAEKDIVIPSSEVSTATDINRGTFVKPYNVWILKDFTKMSTIKSTTVEGQEYYVEQPFTNNDLKYDKRTKVIDGYTCLSAFKISAKNDTIQYWYTQDIPIIDGPFTMSAIPGLVLSTESKKNVVYVTKIEFFDKKLVVDGINKKTPFVTELELKNKIEESRKPKSYTDEFGGKHETNTVTIKNEN</sequence>
<dbReference type="OrthoDB" id="1256136at2"/>
<evidence type="ECO:0000313" key="4">
    <source>
        <dbReference type="Proteomes" id="UP000294644"/>
    </source>
</evidence>
<feature type="chain" id="PRO_5020713680" evidence="2">
    <location>
        <begin position="21"/>
        <end position="256"/>
    </location>
</feature>
<evidence type="ECO:0000256" key="1">
    <source>
        <dbReference type="SAM" id="MobiDB-lite"/>
    </source>
</evidence>
<dbReference type="AlphaFoldDB" id="A0A4R5D510"/>
<name>A0A4R5D510_9FLAO</name>
<keyword evidence="4" id="KW-1185">Reference proteome</keyword>
<dbReference type="RefSeq" id="WP_132065563.1">
    <property type="nucleotide sequence ID" value="NZ_SMFN01000006.1"/>
</dbReference>
<feature type="compositionally biased region" description="Basic and acidic residues" evidence="1">
    <location>
        <begin position="235"/>
        <end position="247"/>
    </location>
</feature>
<feature type="signal peptide" evidence="2">
    <location>
        <begin position="1"/>
        <end position="20"/>
    </location>
</feature>
<reference evidence="3 4" key="1">
    <citation type="submission" date="2019-03" db="EMBL/GenBank/DDBJ databases">
        <title>Flavobacterium LB-D12 sp. nov., isolated from arctic soil.</title>
        <authorList>
            <person name="Chaudhary D.K."/>
        </authorList>
    </citation>
    <scope>NUCLEOTIDE SEQUENCE [LARGE SCALE GENOMIC DNA]</scope>
    <source>
        <strain evidence="3 4">LB-D12</strain>
    </source>
</reference>